<comment type="caution">
    <text evidence="4">The sequence shown here is derived from an EMBL/GenBank/DDBJ whole genome shotgun (WGS) entry which is preliminary data.</text>
</comment>
<feature type="region of interest" description="Disordered" evidence="1">
    <location>
        <begin position="385"/>
        <end position="404"/>
    </location>
</feature>
<dbReference type="InterPro" id="IPR058210">
    <property type="entry name" value="SACS/Nov_dom"/>
</dbReference>
<dbReference type="GO" id="GO:0005634">
    <property type="term" value="C:nucleus"/>
    <property type="evidence" value="ECO:0007669"/>
    <property type="project" value="TreeGrafter"/>
</dbReference>
<name>A0AAW1VMK8_RUBAR</name>
<dbReference type="PANTHER" id="PTHR32387:SF0">
    <property type="entry name" value="PROTEIN NO VEIN"/>
    <property type="match status" value="1"/>
</dbReference>
<gene>
    <name evidence="4" type="ORF">M0R45_001082</name>
</gene>
<dbReference type="Pfam" id="PF13020">
    <property type="entry name" value="NOV_C"/>
    <property type="match status" value="1"/>
</dbReference>
<dbReference type="InterPro" id="IPR024975">
    <property type="entry name" value="NOV_C"/>
</dbReference>
<dbReference type="NCBIfam" id="NF047352">
    <property type="entry name" value="P_loop_sacsin"/>
    <property type="match status" value="1"/>
</dbReference>
<dbReference type="InterPro" id="IPR052957">
    <property type="entry name" value="Auxin_embryo_med"/>
</dbReference>
<feature type="domain" description="Sacsin/Nov" evidence="3">
    <location>
        <begin position="1152"/>
        <end position="1247"/>
    </location>
</feature>
<feature type="compositionally biased region" description="Polar residues" evidence="1">
    <location>
        <begin position="385"/>
        <end position="398"/>
    </location>
</feature>
<dbReference type="Gene3D" id="3.30.565.10">
    <property type="entry name" value="Histidine kinase-like ATPase, C-terminal domain"/>
    <property type="match status" value="1"/>
</dbReference>
<feature type="region of interest" description="Disordered" evidence="1">
    <location>
        <begin position="1"/>
        <end position="26"/>
    </location>
</feature>
<evidence type="ECO:0000259" key="2">
    <source>
        <dbReference type="Pfam" id="PF13020"/>
    </source>
</evidence>
<dbReference type="GO" id="GO:0048364">
    <property type="term" value="P:root development"/>
    <property type="evidence" value="ECO:0007669"/>
    <property type="project" value="TreeGrafter"/>
</dbReference>
<sequence>MYGRPSRSSGGAWGQPPPAAQPLNPNYSLQSPNSSYIYPINPAFTPQHAYRNFSPNNLPVQNPSFIPQQLSNPPFRPQNPKELLEKVDRAVAKARSDLIAAGDSVSAWKVSQSALLMLQIDGWSSLGFPMQQVPSLHRLMFTEGKINAFIQCFVAVRRISSLYDLEVAVCENEGIEKFEELGLGPLVRHPLVLHYYSVKSDTHEVYKITSDEIISLLSEYLDTNKEIKVEEFLDFIVKKRSVASKEELGIRIQSIGMHISAIRGVKKTEQFFKQPSKKGKKKRYFSLKRQLDERFSEISQRVESFSSIQKEFCGKHIRFDSSKDSEVEGSDGDLYEDDDEINDHATSTQVNLSSNSVTSFDRASRCPYPSEIEEKQRLGLNQLSPASCSQKHGESNQSVKKKRNSEVLNSAISVPAKFRKGDKVKENALRREDGWETNEARDLDENDLSITNSSLKTFITTWKEACRENSVAEVLDRLLQLNQTEAQKRKEIKSMFSLDPFIGLLNVAVSSIKSGLWDSMYDTFQTIGQQKLTGSLMDNCPEYVSIDVGPSIKDEKSTMDAPVIPEVILEHKQSVSVEDIIRKLTMYFEIDRGLHGNIKSLQEKICTFLTKLCNCEMWLVEEFCVKEFRSLGYGEFLKFLEKYAGLLPQEMCKFLTDDASGKCPLEVCILQNHLVVLLSQALNSLWEDENITKQDILLLLRKQFPSVSYKTIENGSVENFLSIVGKHKNAVISKCVLFSMALYGTSYAIDSSVHYENILLKSRLVSSESVQKEKTHDSVTSKDAIEVLLRAPMMSDLNLWSHWDLLFAPSLGPLVPWLLNEVNTDELLCLVTKDGKVIRLDHSATIDSFVEAALQGSSFQTAVKMLSLYSLVGGEKHVPMPLLKIHIQQAFEVILKNYQDEMEIHDNKNSPNHRKAPSGQHIIGDVAAGKLSHRDLHKTNIEQPIISRFVLECLGYLPAEFRGFAANVLLSGMQSVVKHAASAILCECSQSEQRLMLHEVGLSLGIVEWINDYYAFLSNDTTESFIPGASCYNAVGYETGSGLKHMRDVSDKINTSGGSMAGPVREDEQKAGSTDVCLKVGGAEVSDTRAGSGYTQHSAKINEHEDASQVIESIRRDEFGLHSGQTTVESIMLRKQHARLGRALHCLSQELYSQDSHFLLELVQNADDNTYSTHVEPTLTFILQDSGIIVLNNEQGFSAENIRALCDVGSSTKKGSNAGYIGRKGIGFKSVFRVTDAPEIHSNGFHIKFDISQGQIGFLLPTVVPPCNIDMLKRLTSGDIDQPDCNFWNTCIVLPFRSKFSDGTVMKSIINMFSDLHPSLLLFLHRLQCIKFRNLLDNSLTVMRKETVGDGIVKVSHGKEKMTWFLVSQKLQADFIRSDVQTTEISIAFTLKELDNGDYGADLGQQPAFAFLPLRTYGLKFILQGDFVLPSSREEVDGDSPWNQWLLSEFPGLFVNAERSFCSLPCFRENPGRAVVAYMSFVPLVGEVHGFFSSLPRLIISKLRMSNCLLLEGGNNEWVPPCKVLRGWNEQARLLLPDGLLREHLGLGFLDKNIVLPDPLARALGITDYGPKVLLQVMDSLCRLQNGLTSMGLGWLTSWLSEFYAMSFNASVETSFDSGVGMDLIEKLRKLPFIPLSDGTYGAIDKDPIWLHFDALSSGFEGQHGLESFPNLYANLRIVSPALLATSCADMSSVDVTTVDKQICMLRKIGVQQLSAHEIVKLHILPAIADDRVADRDTNLMTEYLCFVMVHLQSTCSDCHGEMEYIISTLRNKAYILTNHGFKRPAEVSIHFSKEFGNPIDINKLINTVDMMWHEVDISYFKHPVTKSLPCGLTKWREFFQQIGIVDFVKVVQVEKGITDMSDVFLKNLICDKELISLGSNVTDWESPELVDLLSLLTRNGNKKGCEYLLQVLDSLWDEYYLEKATGYCASKAVADRKPFQSSFISSICDAQWIVSTMDDALHYPRDLYHDCDAVRSVLGSSAPFSVPKIGSRKFASDIGFKTVVTLDDVLEVLKLWRREKPFRASIAQMSKFYTLIWNEMAASKQRIVEEFHSGPSIFVPYASSSRHEDVVSGTFLSPEEVYWHDSTSFVDQIKQIHPQCSSTGVIHGPLNRTLCNFYPGIRDFFVDGCGVPETPPLRSYLQILLHLSKVTLPSQAANAVFQVFLKWTEGLKSGLSPEDIVYFRDSLKKVECMVLPTILDKWVSLHPSFGLVCWCDDKKLSKQFKHLEGIDFLYFGELTKDYEEILHTKMSNLMQTLGIPALSEVVTREAIYYGLQDSSYETALVNSALPYAQRYLHTVHPDKYFQLKQSGFDILNHLQVVVVEELYYRNVIKVAGSESKKRVECSCLLQGSILYTTRELDSHTLFMELSRLFFNGIPELHLANFLHIITTMEKSGSTEEQIERFILNSQKVPKLADGESVWSLSSVHSLTEDDKSLQTSNASTEVNEQNSWKPKRKAENWPPVDWKTAPGFSYARAHGFKTQAYSALHNKMDDDSEGVVGQVNLAPISVDASWTLEDNSATASLALPDNNDLLEHRDEHFYDTDFATHIDFDPISLGLVSDPPELGSSNVGKREQLRYGTPNATQAIITGRVGELVAFKYFVEKGGNSAVKWVNEHNETGLPYDIVLGENNKEYIEVKATKSARKDWFEISMNELQFAVEKGEAFSIAHVILLDNNVAKVRVYNNLAKLCQLRQLKLAVLVPVQPKEFTIVS</sequence>
<evidence type="ECO:0000313" key="4">
    <source>
        <dbReference type="EMBL" id="KAK9903660.1"/>
    </source>
</evidence>
<dbReference type="Proteomes" id="UP001457282">
    <property type="component" value="Unassembled WGS sequence"/>
</dbReference>
<dbReference type="InterPro" id="IPR036890">
    <property type="entry name" value="HATPase_C_sf"/>
</dbReference>
<organism evidence="4 5">
    <name type="scientific">Rubus argutus</name>
    <name type="common">Southern blackberry</name>
    <dbReference type="NCBI Taxonomy" id="59490"/>
    <lineage>
        <taxon>Eukaryota</taxon>
        <taxon>Viridiplantae</taxon>
        <taxon>Streptophyta</taxon>
        <taxon>Embryophyta</taxon>
        <taxon>Tracheophyta</taxon>
        <taxon>Spermatophyta</taxon>
        <taxon>Magnoliopsida</taxon>
        <taxon>eudicotyledons</taxon>
        <taxon>Gunneridae</taxon>
        <taxon>Pentapetalae</taxon>
        <taxon>rosids</taxon>
        <taxon>fabids</taxon>
        <taxon>Rosales</taxon>
        <taxon>Rosaceae</taxon>
        <taxon>Rosoideae</taxon>
        <taxon>Rosoideae incertae sedis</taxon>
        <taxon>Rubus</taxon>
    </lineage>
</organism>
<evidence type="ECO:0000313" key="5">
    <source>
        <dbReference type="Proteomes" id="UP001457282"/>
    </source>
</evidence>
<evidence type="ECO:0008006" key="6">
    <source>
        <dbReference type="Google" id="ProtNLM"/>
    </source>
</evidence>
<evidence type="ECO:0000256" key="1">
    <source>
        <dbReference type="SAM" id="MobiDB-lite"/>
    </source>
</evidence>
<accession>A0AAW1VMK8</accession>
<feature type="compositionally biased region" description="Polar residues" evidence="1">
    <location>
        <begin position="2438"/>
        <end position="2453"/>
    </location>
</feature>
<proteinExistence type="predicted"/>
<protein>
    <recommendedName>
        <fullName evidence="6">Protein NO VEIN C-terminal domain-containing protein</fullName>
    </recommendedName>
</protein>
<feature type="region of interest" description="Disordered" evidence="1">
    <location>
        <begin position="2436"/>
        <end position="2460"/>
    </location>
</feature>
<dbReference type="GO" id="GO:0009793">
    <property type="term" value="P:embryo development ending in seed dormancy"/>
    <property type="evidence" value="ECO:0007669"/>
    <property type="project" value="TreeGrafter"/>
</dbReference>
<keyword evidence="5" id="KW-1185">Reference proteome</keyword>
<dbReference type="EMBL" id="JBEDUW010000221">
    <property type="protein sequence ID" value="KAK9903660.1"/>
    <property type="molecule type" value="Genomic_DNA"/>
</dbReference>
<dbReference type="PANTHER" id="PTHR32387">
    <property type="entry name" value="WU:FJ29H11"/>
    <property type="match status" value="1"/>
</dbReference>
<dbReference type="Pfam" id="PF25794">
    <property type="entry name" value="SACS"/>
    <property type="match status" value="1"/>
</dbReference>
<evidence type="ECO:0000259" key="3">
    <source>
        <dbReference type="Pfam" id="PF25794"/>
    </source>
</evidence>
<dbReference type="SUPFAM" id="SSF55874">
    <property type="entry name" value="ATPase domain of HSP90 chaperone/DNA topoisomerase II/histidine kinase"/>
    <property type="match status" value="1"/>
</dbReference>
<reference evidence="4 5" key="1">
    <citation type="journal article" date="2023" name="G3 (Bethesda)">
        <title>A chromosome-length genome assembly and annotation of blackberry (Rubus argutus, cv. 'Hillquist').</title>
        <authorList>
            <person name="Bruna T."/>
            <person name="Aryal R."/>
            <person name="Dudchenko O."/>
            <person name="Sargent D.J."/>
            <person name="Mead D."/>
            <person name="Buti M."/>
            <person name="Cavallini A."/>
            <person name="Hytonen T."/>
            <person name="Andres J."/>
            <person name="Pham M."/>
            <person name="Weisz D."/>
            <person name="Mascagni F."/>
            <person name="Usai G."/>
            <person name="Natali L."/>
            <person name="Bassil N."/>
            <person name="Fernandez G.E."/>
            <person name="Lomsadze A."/>
            <person name="Armour M."/>
            <person name="Olukolu B."/>
            <person name="Poorten T."/>
            <person name="Britton C."/>
            <person name="Davik J."/>
            <person name="Ashrafi H."/>
            <person name="Aiden E.L."/>
            <person name="Borodovsky M."/>
            <person name="Worthington M."/>
        </authorList>
    </citation>
    <scope>NUCLEOTIDE SEQUENCE [LARGE SCALE GENOMIC DNA]</scope>
    <source>
        <strain evidence="4">PI 553951</strain>
    </source>
</reference>
<feature type="domain" description="Protein NO VEIN C-terminal" evidence="2">
    <location>
        <begin position="2595"/>
        <end position="2678"/>
    </location>
</feature>
<dbReference type="GO" id="GO:0010305">
    <property type="term" value="P:leaf vascular tissue pattern formation"/>
    <property type="evidence" value="ECO:0007669"/>
    <property type="project" value="TreeGrafter"/>
</dbReference>